<protein>
    <submittedName>
        <fullName evidence="2">Uncharacterized protein</fullName>
    </submittedName>
</protein>
<evidence type="ECO:0000256" key="1">
    <source>
        <dbReference type="SAM" id="MobiDB-lite"/>
    </source>
</evidence>
<keyword evidence="3" id="KW-1185">Reference proteome</keyword>
<evidence type="ECO:0000313" key="2">
    <source>
        <dbReference type="EMBL" id="KAJ8764674.1"/>
    </source>
</evidence>
<dbReference type="AlphaFoldDB" id="A0AAV8TER3"/>
<proteinExistence type="predicted"/>
<evidence type="ECO:0000313" key="3">
    <source>
        <dbReference type="Proteomes" id="UP001159364"/>
    </source>
</evidence>
<sequence>MQRASPFQAREKSQIPGWQLTVTGNMGGGHRVRRSGQPTVSSSRPRLICTCASRPGSVKCSRHGYIVPTQKLRSQTANKELIRRALTPPNRRLTLRWLNFRPTLSRLSNMSLG</sequence>
<feature type="region of interest" description="Disordered" evidence="1">
    <location>
        <begin position="24"/>
        <end position="43"/>
    </location>
</feature>
<organism evidence="2 3">
    <name type="scientific">Erythroxylum novogranatense</name>
    <dbReference type="NCBI Taxonomy" id="1862640"/>
    <lineage>
        <taxon>Eukaryota</taxon>
        <taxon>Viridiplantae</taxon>
        <taxon>Streptophyta</taxon>
        <taxon>Embryophyta</taxon>
        <taxon>Tracheophyta</taxon>
        <taxon>Spermatophyta</taxon>
        <taxon>Magnoliopsida</taxon>
        <taxon>eudicotyledons</taxon>
        <taxon>Gunneridae</taxon>
        <taxon>Pentapetalae</taxon>
        <taxon>rosids</taxon>
        <taxon>fabids</taxon>
        <taxon>Malpighiales</taxon>
        <taxon>Erythroxylaceae</taxon>
        <taxon>Erythroxylum</taxon>
    </lineage>
</organism>
<gene>
    <name evidence="2" type="ORF">K2173_007762</name>
</gene>
<comment type="caution">
    <text evidence="2">The sequence shown here is derived from an EMBL/GenBank/DDBJ whole genome shotgun (WGS) entry which is preliminary data.</text>
</comment>
<dbReference type="Proteomes" id="UP001159364">
    <property type="component" value="Linkage Group LG05"/>
</dbReference>
<dbReference type="EMBL" id="JAIWQS010000005">
    <property type="protein sequence ID" value="KAJ8764674.1"/>
    <property type="molecule type" value="Genomic_DNA"/>
</dbReference>
<name>A0AAV8TER3_9ROSI</name>
<accession>A0AAV8TER3</accession>
<reference evidence="2 3" key="1">
    <citation type="submission" date="2021-09" db="EMBL/GenBank/DDBJ databases">
        <title>Genomic insights and catalytic innovation underlie evolution of tropane alkaloids biosynthesis.</title>
        <authorList>
            <person name="Wang Y.-J."/>
            <person name="Tian T."/>
            <person name="Huang J.-P."/>
            <person name="Huang S.-X."/>
        </authorList>
    </citation>
    <scope>NUCLEOTIDE SEQUENCE [LARGE SCALE GENOMIC DNA]</scope>
    <source>
        <strain evidence="2">KIB-2018</strain>
        <tissue evidence="2">Leaf</tissue>
    </source>
</reference>